<evidence type="ECO:0000256" key="1">
    <source>
        <dbReference type="SAM" id="MobiDB-lite"/>
    </source>
</evidence>
<proteinExistence type="predicted"/>
<name>A0A448XJX4_9PLAT</name>
<comment type="caution">
    <text evidence="2">The sequence shown here is derived from an EMBL/GenBank/DDBJ whole genome shotgun (WGS) entry which is preliminary data.</text>
</comment>
<evidence type="ECO:0000313" key="3">
    <source>
        <dbReference type="Proteomes" id="UP000784294"/>
    </source>
</evidence>
<feature type="region of interest" description="Disordered" evidence="1">
    <location>
        <begin position="92"/>
        <end position="144"/>
    </location>
</feature>
<organism evidence="2 3">
    <name type="scientific">Protopolystoma xenopodis</name>
    <dbReference type="NCBI Taxonomy" id="117903"/>
    <lineage>
        <taxon>Eukaryota</taxon>
        <taxon>Metazoa</taxon>
        <taxon>Spiralia</taxon>
        <taxon>Lophotrochozoa</taxon>
        <taxon>Platyhelminthes</taxon>
        <taxon>Monogenea</taxon>
        <taxon>Polyopisthocotylea</taxon>
        <taxon>Polystomatidea</taxon>
        <taxon>Polystomatidae</taxon>
        <taxon>Protopolystoma</taxon>
    </lineage>
</organism>
<dbReference type="EMBL" id="CAAALY010257954">
    <property type="protein sequence ID" value="VEL38446.1"/>
    <property type="molecule type" value="Genomic_DNA"/>
</dbReference>
<dbReference type="Proteomes" id="UP000784294">
    <property type="component" value="Unassembled WGS sequence"/>
</dbReference>
<feature type="compositionally biased region" description="Low complexity" evidence="1">
    <location>
        <begin position="92"/>
        <end position="131"/>
    </location>
</feature>
<accession>A0A448XJX4</accession>
<gene>
    <name evidence="2" type="ORF">PXEA_LOCUS31886</name>
</gene>
<sequence length="389" mass="40066">MCAPNLLQAQTKVDSPSSHACAKTNVRRVGQQQGFNIPRQGLSSVAANCIPSPMRVNVGQAGLSLTYSPFSNSSSPPSSSLSSSFSASPLSGSSSSSAPITSTPSSISGSFSSSSSSSRNSLSTRPSSSRSKNSCPRRSRPGLPLHSTSLSASCLSCPSLSCSAYSSVTKPTRVAKLASGQTHESRSQCAHGKTAHAPVARAHANEQRVSGSKCDKTVSVANSRLAMTTQTEAVTSNRYMSGGGVGTSSESISSAGFCEAVACVRRPDGGEDCLGGGMKASESETETSSEPVSETSLSLVSLMVNRHVATGMHRAFLDTGGRGGASNGDANRIHFAGQQGQAPASICREWIRQIITNAPGPATAVYHLLLAKVSAIPFMQSESFCPFST</sequence>
<protein>
    <submittedName>
        <fullName evidence="2">Uncharacterized protein</fullName>
    </submittedName>
</protein>
<evidence type="ECO:0000313" key="2">
    <source>
        <dbReference type="EMBL" id="VEL38446.1"/>
    </source>
</evidence>
<feature type="region of interest" description="Disordered" evidence="1">
    <location>
        <begin position="178"/>
        <end position="197"/>
    </location>
</feature>
<feature type="region of interest" description="Disordered" evidence="1">
    <location>
        <begin position="274"/>
        <end position="293"/>
    </location>
</feature>
<dbReference type="AlphaFoldDB" id="A0A448XJX4"/>
<reference evidence="2" key="1">
    <citation type="submission" date="2018-11" db="EMBL/GenBank/DDBJ databases">
        <authorList>
            <consortium name="Pathogen Informatics"/>
        </authorList>
    </citation>
    <scope>NUCLEOTIDE SEQUENCE</scope>
</reference>
<keyword evidence="3" id="KW-1185">Reference proteome</keyword>